<name>A0AAE3GUL2_9CYAN</name>
<proteinExistence type="predicted"/>
<accession>A0AAE3GUL2</accession>
<comment type="caution">
    <text evidence="2">The sequence shown here is derived from an EMBL/GenBank/DDBJ whole genome shotgun (WGS) entry which is preliminary data.</text>
</comment>
<evidence type="ECO:0000256" key="1">
    <source>
        <dbReference type="SAM" id="MobiDB-lite"/>
    </source>
</evidence>
<reference evidence="2" key="1">
    <citation type="submission" date="2022-06" db="EMBL/GenBank/DDBJ databases">
        <title>New cyanobacteria of genus Symplocastrum in benthos of Lake Baikal.</title>
        <authorList>
            <person name="Sorokovikova E."/>
            <person name="Tikhonova I."/>
            <person name="Krasnopeev A."/>
            <person name="Evseev P."/>
            <person name="Gladkikh A."/>
            <person name="Belykh O."/>
        </authorList>
    </citation>
    <scope>NUCLEOTIDE SEQUENCE</scope>
    <source>
        <strain evidence="2">BBK-W-15</strain>
    </source>
</reference>
<gene>
    <name evidence="2" type="ORF">NJ959_18100</name>
</gene>
<organism evidence="2 3">
    <name type="scientific">Limnofasciculus baicalensis BBK-W-15</name>
    <dbReference type="NCBI Taxonomy" id="2699891"/>
    <lineage>
        <taxon>Bacteria</taxon>
        <taxon>Bacillati</taxon>
        <taxon>Cyanobacteriota</taxon>
        <taxon>Cyanophyceae</taxon>
        <taxon>Coleofasciculales</taxon>
        <taxon>Coleofasciculaceae</taxon>
        <taxon>Limnofasciculus</taxon>
        <taxon>Limnofasciculus baicalensis</taxon>
    </lineage>
</organism>
<sequence length="201" mass="22577">MARKKLTDLLREEVAKSPEFNNEITSDLGVNQDGDPVEESAMATEVIPETQSLNPKDLDKTVDELKSALAAAQQKEKVLTQLQESLAESNQKEASLQKQITDLQKDLQQQKQSVATLQKEVEKVDKIEHLKTELDQAKQAAIQLAQVNEKLSKEIDALKKENETLKGTPNRTLQPKNQQIVRPVQKSDDTPPDFAKNTWLL</sequence>
<evidence type="ECO:0000313" key="2">
    <source>
        <dbReference type="EMBL" id="MCP2730347.1"/>
    </source>
</evidence>
<dbReference type="Gene3D" id="1.10.287.1490">
    <property type="match status" value="1"/>
</dbReference>
<keyword evidence="3" id="KW-1185">Reference proteome</keyword>
<evidence type="ECO:0000313" key="3">
    <source>
        <dbReference type="Proteomes" id="UP001204953"/>
    </source>
</evidence>
<feature type="compositionally biased region" description="Polar residues" evidence="1">
    <location>
        <begin position="165"/>
        <end position="180"/>
    </location>
</feature>
<dbReference type="RefSeq" id="WP_254013107.1">
    <property type="nucleotide sequence ID" value="NZ_JAMZMM010000191.1"/>
</dbReference>
<dbReference type="Proteomes" id="UP001204953">
    <property type="component" value="Unassembled WGS sequence"/>
</dbReference>
<feature type="region of interest" description="Disordered" evidence="1">
    <location>
        <begin position="160"/>
        <end position="201"/>
    </location>
</feature>
<protein>
    <submittedName>
        <fullName evidence="2">Uncharacterized protein</fullName>
    </submittedName>
</protein>
<dbReference type="EMBL" id="JAMZMM010000191">
    <property type="protein sequence ID" value="MCP2730347.1"/>
    <property type="molecule type" value="Genomic_DNA"/>
</dbReference>
<dbReference type="AlphaFoldDB" id="A0AAE3GUL2"/>